<comment type="similarity">
    <text evidence="1">Belongs to the UPF0065 (bug) family.</text>
</comment>
<dbReference type="Proteomes" id="UP000706525">
    <property type="component" value="Unassembled WGS sequence"/>
</dbReference>
<dbReference type="SUPFAM" id="SSF53850">
    <property type="entry name" value="Periplasmic binding protein-like II"/>
    <property type="match status" value="1"/>
</dbReference>
<evidence type="ECO:0000256" key="1">
    <source>
        <dbReference type="ARBA" id="ARBA00006987"/>
    </source>
</evidence>
<dbReference type="EMBL" id="CAJZAG010000002">
    <property type="protein sequence ID" value="CAG9167463.1"/>
    <property type="molecule type" value="Genomic_DNA"/>
</dbReference>
<dbReference type="PANTHER" id="PTHR42928">
    <property type="entry name" value="TRICARBOXYLATE-BINDING PROTEIN"/>
    <property type="match status" value="1"/>
</dbReference>
<dbReference type="InterPro" id="IPR042100">
    <property type="entry name" value="Bug_dom1"/>
</dbReference>
<feature type="chain" id="PRO_5045669904" description="Tripartite tricarboxylate transporter substrate binding protein" evidence="2">
    <location>
        <begin position="25"/>
        <end position="323"/>
    </location>
</feature>
<dbReference type="PANTHER" id="PTHR42928:SF5">
    <property type="entry name" value="BLR1237 PROTEIN"/>
    <property type="match status" value="1"/>
</dbReference>
<dbReference type="RefSeq" id="WP_223983687.1">
    <property type="nucleotide sequence ID" value="NZ_CAJZAG010000002.1"/>
</dbReference>
<dbReference type="InterPro" id="IPR005064">
    <property type="entry name" value="BUG"/>
</dbReference>
<accession>A0ABN7Y270</accession>
<keyword evidence="4" id="KW-1185">Reference proteome</keyword>
<gene>
    <name evidence="3" type="ORF">LMG32289_01396</name>
</gene>
<keyword evidence="2" id="KW-0732">Signal</keyword>
<reference evidence="3 4" key="1">
    <citation type="submission" date="2021-08" db="EMBL/GenBank/DDBJ databases">
        <authorList>
            <person name="Peeters C."/>
        </authorList>
    </citation>
    <scope>NUCLEOTIDE SEQUENCE [LARGE SCALE GENOMIC DNA]</scope>
    <source>
        <strain evidence="3 4">LMG 32289</strain>
    </source>
</reference>
<evidence type="ECO:0000313" key="3">
    <source>
        <dbReference type="EMBL" id="CAG9167463.1"/>
    </source>
</evidence>
<dbReference type="Gene3D" id="3.40.190.150">
    <property type="entry name" value="Bordetella uptake gene, domain 1"/>
    <property type="match status" value="1"/>
</dbReference>
<proteinExistence type="inferred from homology"/>
<name>A0ABN7Y270_9BURK</name>
<evidence type="ECO:0008006" key="5">
    <source>
        <dbReference type="Google" id="ProtNLM"/>
    </source>
</evidence>
<feature type="signal peptide" evidence="2">
    <location>
        <begin position="1"/>
        <end position="24"/>
    </location>
</feature>
<evidence type="ECO:0000313" key="4">
    <source>
        <dbReference type="Proteomes" id="UP000706525"/>
    </source>
</evidence>
<evidence type="ECO:0000256" key="2">
    <source>
        <dbReference type="SAM" id="SignalP"/>
    </source>
</evidence>
<dbReference type="CDD" id="cd07012">
    <property type="entry name" value="PBP2_Bug_TTT"/>
    <property type="match status" value="1"/>
</dbReference>
<dbReference type="Gene3D" id="3.40.190.10">
    <property type="entry name" value="Periplasmic binding protein-like II"/>
    <property type="match status" value="1"/>
</dbReference>
<dbReference type="Pfam" id="PF03401">
    <property type="entry name" value="TctC"/>
    <property type="match status" value="1"/>
</dbReference>
<protein>
    <recommendedName>
        <fullName evidence="5">Tripartite tricarboxylate transporter substrate binding protein</fullName>
    </recommendedName>
</protein>
<organism evidence="3 4">
    <name type="scientific">Cupriavidus pampae</name>
    <dbReference type="NCBI Taxonomy" id="659251"/>
    <lineage>
        <taxon>Bacteria</taxon>
        <taxon>Pseudomonadati</taxon>
        <taxon>Pseudomonadota</taxon>
        <taxon>Betaproteobacteria</taxon>
        <taxon>Burkholderiales</taxon>
        <taxon>Burkholderiaceae</taxon>
        <taxon>Cupriavidus</taxon>
    </lineage>
</organism>
<sequence>MKQYIAAMALLGVGMSLTPGLAVAQADYPDRPIKLVVPYPPGSGTDTVARYAARRMEAVLGKAVVIENKPGGNAIIAAQTVINAPADGYTLLWAANGPVTTNVALYEKLPYNPLTDLEPVARLAYSPMGLYVPADSPYKTAGDLFADARKRPGKLNYGSGSATYNIATEWLMSLVGAKANAISYKGSSPTLTDLAGKQVDFAIAEYSAGLPLVKGGKLRMLALTSDRRMKSEPEMPTLQELGYKEFFQVAWWGVFAPKGTPKQVVARLENTLLTVFKDAETAQYLDQNNFSAFPGTADQLRTFQKSEIERESKLVDRFNIPKL</sequence>
<dbReference type="PIRSF" id="PIRSF017082">
    <property type="entry name" value="YflP"/>
    <property type="match status" value="1"/>
</dbReference>
<comment type="caution">
    <text evidence="3">The sequence shown here is derived from an EMBL/GenBank/DDBJ whole genome shotgun (WGS) entry which is preliminary data.</text>
</comment>